<sequence>MRNSKFIRHPNREMFIDAQDDIYGPGNSFVTWENIKGMKSRLKLSMA</sequence>
<reference evidence="1" key="1">
    <citation type="journal article" date="2021" name="Proc. Natl. Acad. Sci. U.S.A.">
        <title>A Catalog of Tens of Thousands of Viruses from Human Metagenomes Reveals Hidden Associations with Chronic Diseases.</title>
        <authorList>
            <person name="Tisza M.J."/>
            <person name="Buck C.B."/>
        </authorList>
    </citation>
    <scope>NUCLEOTIDE SEQUENCE</scope>
    <source>
        <strain evidence="1">CtCo31</strain>
    </source>
</reference>
<accession>A0A8S5UMQ5</accession>
<name>A0A8S5UMQ5_9CAUD</name>
<evidence type="ECO:0000313" key="1">
    <source>
        <dbReference type="EMBL" id="DAF95707.1"/>
    </source>
</evidence>
<organism evidence="1">
    <name type="scientific">Myoviridae sp. ctCo31</name>
    <dbReference type="NCBI Taxonomy" id="2825053"/>
    <lineage>
        <taxon>Viruses</taxon>
        <taxon>Duplodnaviria</taxon>
        <taxon>Heunggongvirae</taxon>
        <taxon>Uroviricota</taxon>
        <taxon>Caudoviricetes</taxon>
    </lineage>
</organism>
<dbReference type="EMBL" id="BK016109">
    <property type="protein sequence ID" value="DAF95707.1"/>
    <property type="molecule type" value="Genomic_DNA"/>
</dbReference>
<protein>
    <submittedName>
        <fullName evidence="1">Uncharacterized protein</fullName>
    </submittedName>
</protein>
<proteinExistence type="predicted"/>